<evidence type="ECO:0000256" key="4">
    <source>
        <dbReference type="ARBA" id="ARBA00022884"/>
    </source>
</evidence>
<organism evidence="6">
    <name type="scientific">marine metagenome</name>
    <dbReference type="NCBI Taxonomy" id="408172"/>
    <lineage>
        <taxon>unclassified sequences</taxon>
        <taxon>metagenomes</taxon>
        <taxon>ecological metagenomes</taxon>
    </lineage>
</organism>
<name>A0A383AHP2_9ZZZZ</name>
<evidence type="ECO:0000256" key="2">
    <source>
        <dbReference type="ARBA" id="ARBA00022679"/>
    </source>
</evidence>
<feature type="domain" description="Ribosomal RNA adenine methylase transferase N-terminal" evidence="5">
    <location>
        <begin position="42"/>
        <end position="163"/>
    </location>
</feature>
<sequence length="163" mass="17781">MSSTEENREAPGEGRGLLARLRAAGFVPRKGLGQHFLHDPRILSSLAEAAGVEGNSRVLEVGTGPASLTRELASRAARVLTVEIDERMSAFAADELKIFDNVEILQVDALDGKRKLQPLLYEKLRDLGDFLWVSNLPYGISTTLIIALLESAVSWQKAVLTVQ</sequence>
<keyword evidence="1" id="KW-0489">Methyltransferase</keyword>
<evidence type="ECO:0000256" key="3">
    <source>
        <dbReference type="ARBA" id="ARBA00022691"/>
    </source>
</evidence>
<protein>
    <recommendedName>
        <fullName evidence="5">Ribosomal RNA adenine methylase transferase N-terminal domain-containing protein</fullName>
    </recommendedName>
</protein>
<dbReference type="EMBL" id="UINC01192121">
    <property type="protein sequence ID" value="SVE07103.1"/>
    <property type="molecule type" value="Genomic_DNA"/>
</dbReference>
<gene>
    <name evidence="6" type="ORF">METZ01_LOCUS459957</name>
</gene>
<dbReference type="PROSITE" id="PS51689">
    <property type="entry name" value="SAM_RNA_A_N6_MT"/>
    <property type="match status" value="1"/>
</dbReference>
<evidence type="ECO:0000256" key="1">
    <source>
        <dbReference type="ARBA" id="ARBA00022603"/>
    </source>
</evidence>
<keyword evidence="4" id="KW-0694">RNA-binding</keyword>
<dbReference type="SMART" id="SM00650">
    <property type="entry name" value="rADc"/>
    <property type="match status" value="1"/>
</dbReference>
<feature type="non-terminal residue" evidence="6">
    <location>
        <position position="163"/>
    </location>
</feature>
<dbReference type="InterPro" id="IPR029063">
    <property type="entry name" value="SAM-dependent_MTases_sf"/>
</dbReference>
<dbReference type="Gene3D" id="3.40.50.150">
    <property type="entry name" value="Vaccinia Virus protein VP39"/>
    <property type="match status" value="1"/>
</dbReference>
<keyword evidence="2" id="KW-0808">Transferase</keyword>
<accession>A0A383AHP2</accession>
<dbReference type="SUPFAM" id="SSF53335">
    <property type="entry name" value="S-adenosyl-L-methionine-dependent methyltransferases"/>
    <property type="match status" value="1"/>
</dbReference>
<evidence type="ECO:0000259" key="5">
    <source>
        <dbReference type="SMART" id="SM00650"/>
    </source>
</evidence>
<dbReference type="Pfam" id="PF00398">
    <property type="entry name" value="RrnaAD"/>
    <property type="match status" value="1"/>
</dbReference>
<dbReference type="InterPro" id="IPR001737">
    <property type="entry name" value="KsgA/Erm"/>
</dbReference>
<dbReference type="AlphaFoldDB" id="A0A383AHP2"/>
<dbReference type="PROSITE" id="PS01131">
    <property type="entry name" value="RRNA_A_DIMETH"/>
    <property type="match status" value="1"/>
</dbReference>
<reference evidence="6" key="1">
    <citation type="submission" date="2018-05" db="EMBL/GenBank/DDBJ databases">
        <authorList>
            <person name="Lanie J.A."/>
            <person name="Ng W.-L."/>
            <person name="Kazmierczak K.M."/>
            <person name="Andrzejewski T.M."/>
            <person name="Davidsen T.M."/>
            <person name="Wayne K.J."/>
            <person name="Tettelin H."/>
            <person name="Glass J.I."/>
            <person name="Rusch D."/>
            <person name="Podicherti R."/>
            <person name="Tsui H.-C.T."/>
            <person name="Winkler M.E."/>
        </authorList>
    </citation>
    <scope>NUCLEOTIDE SEQUENCE</scope>
</reference>
<dbReference type="PANTHER" id="PTHR11727:SF7">
    <property type="entry name" value="DIMETHYLADENOSINE TRANSFERASE-RELATED"/>
    <property type="match status" value="1"/>
</dbReference>
<evidence type="ECO:0000313" key="6">
    <source>
        <dbReference type="EMBL" id="SVE07103.1"/>
    </source>
</evidence>
<keyword evidence="3" id="KW-0949">S-adenosyl-L-methionine</keyword>
<dbReference type="InterPro" id="IPR020596">
    <property type="entry name" value="rRNA_Ade_Mease_Trfase_CS"/>
</dbReference>
<dbReference type="InterPro" id="IPR020598">
    <property type="entry name" value="rRNA_Ade_methylase_Trfase_N"/>
</dbReference>
<dbReference type="GO" id="GO:0000179">
    <property type="term" value="F:rRNA (adenine-N6,N6-)-dimethyltransferase activity"/>
    <property type="evidence" value="ECO:0007669"/>
    <property type="project" value="InterPro"/>
</dbReference>
<dbReference type="CDD" id="cd02440">
    <property type="entry name" value="AdoMet_MTases"/>
    <property type="match status" value="1"/>
</dbReference>
<dbReference type="GO" id="GO:0003723">
    <property type="term" value="F:RNA binding"/>
    <property type="evidence" value="ECO:0007669"/>
    <property type="project" value="UniProtKB-KW"/>
</dbReference>
<proteinExistence type="predicted"/>
<dbReference type="PANTHER" id="PTHR11727">
    <property type="entry name" value="DIMETHYLADENOSINE TRANSFERASE"/>
    <property type="match status" value="1"/>
</dbReference>